<dbReference type="EMBL" id="JAEUBE010000352">
    <property type="protein sequence ID" value="KAH3664147.1"/>
    <property type="molecule type" value="Genomic_DNA"/>
</dbReference>
<evidence type="ECO:0000313" key="2">
    <source>
        <dbReference type="EMBL" id="KAH3664147.1"/>
    </source>
</evidence>
<reference evidence="2" key="2">
    <citation type="submission" date="2021-01" db="EMBL/GenBank/DDBJ databases">
        <authorList>
            <person name="Schikora-Tamarit M.A."/>
        </authorList>
    </citation>
    <scope>NUCLEOTIDE SEQUENCE</scope>
    <source>
        <strain evidence="2">CBS6075</strain>
    </source>
</reference>
<reference evidence="2" key="1">
    <citation type="journal article" date="2021" name="Open Biol.">
        <title>Shared evolutionary footprints suggest mitochondrial oxidative damage underlies multiple complex I losses in fungi.</title>
        <authorList>
            <person name="Schikora-Tamarit M.A."/>
            <person name="Marcet-Houben M."/>
            <person name="Nosek J."/>
            <person name="Gabaldon T."/>
        </authorList>
    </citation>
    <scope>NUCLEOTIDE SEQUENCE</scope>
    <source>
        <strain evidence="2">CBS6075</strain>
    </source>
</reference>
<dbReference type="Proteomes" id="UP000769157">
    <property type="component" value="Unassembled WGS sequence"/>
</dbReference>
<evidence type="ECO:0000256" key="1">
    <source>
        <dbReference type="SAM" id="MobiDB-lite"/>
    </source>
</evidence>
<organism evidence="2 3">
    <name type="scientific">Ogataea philodendri</name>
    <dbReference type="NCBI Taxonomy" id="1378263"/>
    <lineage>
        <taxon>Eukaryota</taxon>
        <taxon>Fungi</taxon>
        <taxon>Dikarya</taxon>
        <taxon>Ascomycota</taxon>
        <taxon>Saccharomycotina</taxon>
        <taxon>Pichiomycetes</taxon>
        <taxon>Pichiales</taxon>
        <taxon>Pichiaceae</taxon>
        <taxon>Ogataea</taxon>
    </lineage>
</organism>
<proteinExistence type="predicted"/>
<dbReference type="AlphaFoldDB" id="A0A9P8P2R4"/>
<dbReference type="GeneID" id="70236826"/>
<evidence type="ECO:0000313" key="3">
    <source>
        <dbReference type="Proteomes" id="UP000769157"/>
    </source>
</evidence>
<feature type="compositionally biased region" description="Polar residues" evidence="1">
    <location>
        <begin position="412"/>
        <end position="427"/>
    </location>
</feature>
<gene>
    <name evidence="2" type="ORF">OGAPHI_004861</name>
</gene>
<sequence>MGKLGRRLIRRLPLRSRKLTVVSLKLPFIPQTQILPAPESPYASSMEDAEILSVERVKVNGPINFADSYSQADYELALSTFNDVVRHFNIPNQYLIEPAIDYIEFLRSTIKEHHKSQNKLFKFGKLRKTLSLKSLRKDHSNIHISKNMDFLASVFIISCEMGHLIEKLSSEIIKSGMTIPKEKTKQYFDVFKDRLMCLNNNPGIFFEVSKPLTNFARHCLETRNYVFSNFPATRSSLVEFWTTSLREYSTLQSKKDWAAPAVEYSFADDMELRRFIQKSPEKTLAPATDSELDTTIDKTESFVQIMPQVQENVQQISRFDIEQSMVENSIVVKQEQEQYEKIKPVEPVEVIESIDLVEQHEQQELVEQDTMPELHEEPDRIDASEDHTVLDASVELPALYERSIDQSMDEYSFQTSESAPVSESDISPSIDRSHHVDTDNTTEGSLMDYDDSTNKQETSMHFDLTSTPAPKSHEAADRAENLTFPDKVDKFEKMGGGVSRAILNWDRPEYDESREEEDALLSETVRLQKMKLSEPDIEKDQILHNTLKELNVKRKSSDSDFRESKNLSVRQRFGLFLDSRFKELSGTAEFKYQIITPWKLYERFSGTDGATWDELPSREKDAYYFAFKRHYSELLEHGDRYDSRLAKTVADICAEIGE</sequence>
<protein>
    <submittedName>
        <fullName evidence="2">Uncharacterized protein</fullName>
    </submittedName>
</protein>
<dbReference type="RefSeq" id="XP_046060427.1">
    <property type="nucleotide sequence ID" value="XM_046205985.1"/>
</dbReference>
<comment type="caution">
    <text evidence="2">The sequence shown here is derived from an EMBL/GenBank/DDBJ whole genome shotgun (WGS) entry which is preliminary data.</text>
</comment>
<keyword evidence="3" id="KW-1185">Reference proteome</keyword>
<dbReference type="OrthoDB" id="3997750at2759"/>
<name>A0A9P8P2R4_9ASCO</name>
<accession>A0A9P8P2R4</accession>
<feature type="region of interest" description="Disordered" evidence="1">
    <location>
        <begin position="411"/>
        <end position="453"/>
    </location>
</feature>